<organism evidence="2 3">
    <name type="scientific">Cerrena zonata</name>
    <dbReference type="NCBI Taxonomy" id="2478898"/>
    <lineage>
        <taxon>Eukaryota</taxon>
        <taxon>Fungi</taxon>
        <taxon>Dikarya</taxon>
        <taxon>Basidiomycota</taxon>
        <taxon>Agaricomycotina</taxon>
        <taxon>Agaricomycetes</taxon>
        <taxon>Polyporales</taxon>
        <taxon>Cerrenaceae</taxon>
        <taxon>Cerrena</taxon>
    </lineage>
</organism>
<feature type="region of interest" description="Disordered" evidence="1">
    <location>
        <begin position="745"/>
        <end position="764"/>
    </location>
</feature>
<reference evidence="2 3" key="1">
    <citation type="submission" date="2022-09" db="EMBL/GenBank/DDBJ databases">
        <authorList>
            <person name="Palmer J.M."/>
        </authorList>
    </citation>
    <scope>NUCLEOTIDE SEQUENCE [LARGE SCALE GENOMIC DNA]</scope>
    <source>
        <strain evidence="2 3">DSM 7382</strain>
    </source>
</reference>
<dbReference type="AlphaFoldDB" id="A0AAW0FU83"/>
<accession>A0AAW0FU83</accession>
<evidence type="ECO:0000313" key="3">
    <source>
        <dbReference type="Proteomes" id="UP001385951"/>
    </source>
</evidence>
<dbReference type="EMBL" id="JASBNA010000025">
    <property type="protein sequence ID" value="KAK7684416.1"/>
    <property type="molecule type" value="Genomic_DNA"/>
</dbReference>
<name>A0AAW0FU83_9APHY</name>
<keyword evidence="3" id="KW-1185">Reference proteome</keyword>
<dbReference type="Proteomes" id="UP001385951">
    <property type="component" value="Unassembled WGS sequence"/>
</dbReference>
<proteinExistence type="predicted"/>
<evidence type="ECO:0000256" key="1">
    <source>
        <dbReference type="SAM" id="MobiDB-lite"/>
    </source>
</evidence>
<protein>
    <submittedName>
        <fullName evidence="2">Uncharacterized protein</fullName>
    </submittedName>
</protein>
<sequence>MPEQDDLKYLNDFYKDPVLARQFAASLGLKSLLEDKTSRSPFVQYAVGVAEGKYVDDKILSGLIQSMVMKLERERSGKGMQNFKWPSEYDHLLHLIEIESPRAYKILSQYLPGRSQRSFAQLRAKEPHIPMTITDETFILVRDRLRAAGYYGPVALSCDDTKLDSSWRVCEGKDKSVFLVGAIGGPIAVPTGNAAEVQDIIDKHSNDLATKVRLFTVQVPLPGVAPILVSALPIGESNDAEVLVEYSEAIIRGLISHGVRVSSYSCDGTETERKVERLLCKRADDCVTYTIPSPHNASFTITLTIALFSGCPVIMLQDSKHGLKTFRNNLFSGARLLVLGNATALYRHIRELAFHPSSPLYQRDVEKLDRQDDNAATRLFSSHALEHLSHHFPDFIGEVIYLFIFGELIDAYQNRHISLFERLKLVLRAHYFLCMWKTFLQTAGYPQSRYFISREAADIAQILIEGLLALIFVYRDFYTSDSECHPLLPWLHSTEPCEHVFGSARQIVKDFTMLDFYYMAQKLHVKIRETTTLAQSADPRTRATGYNHTYFDTRDMDLSMLSTFPSDEDLPSITMAAMEEAESIIGFLGLAPSCLHEFMITASPFDSVPRNVDLLDELEDVNDETPDFYNEDYPEGPSASAELRDLLQSPFVVEASVHTGFTQKECSRLTSISSAAAALMIEDRVKVDELLEVNTEMEDEALADECDAIRHALTAPKCTPAKVSVEEFDIELLVKYRKQHETRQAAEGVRTQATKSTPSNEVSSRRQLIKEIHQVLKAVDTRRIGTGLERNARWKGDVHVGPPLTGNAANAKVVADATSKTNLTKRTEYFTQAKIPELGYVNTARVSAVNPLRVGSYGMFYYANESRVAIGKVLAMYKKGGGQNGKLGSIEEASSIGGISYIGLKVYQRSAGSRFREQVTRLNTTRFDFVPALHFLSVFGTSPTPDHAGVLSLSDANIDLTLYRTLDNAASRVTEAIELSRRRKKKIVPNL</sequence>
<feature type="compositionally biased region" description="Polar residues" evidence="1">
    <location>
        <begin position="751"/>
        <end position="764"/>
    </location>
</feature>
<evidence type="ECO:0000313" key="2">
    <source>
        <dbReference type="EMBL" id="KAK7684416.1"/>
    </source>
</evidence>
<gene>
    <name evidence="2" type="ORF">QCA50_012363</name>
</gene>
<comment type="caution">
    <text evidence="2">The sequence shown here is derived from an EMBL/GenBank/DDBJ whole genome shotgun (WGS) entry which is preliminary data.</text>
</comment>